<dbReference type="AlphaFoldDB" id="A0A6I3L660"/>
<reference evidence="2 3" key="1">
    <citation type="submission" date="2019-11" db="EMBL/GenBank/DDBJ databases">
        <title>Nocardia sp. nov. CT2-14 isolated from soil.</title>
        <authorList>
            <person name="Kanchanasin P."/>
            <person name="Tanasupawat S."/>
            <person name="Yuki M."/>
            <person name="Kudo T."/>
        </authorList>
    </citation>
    <scope>NUCLEOTIDE SEQUENCE [LARGE SCALE GENOMIC DNA]</scope>
    <source>
        <strain evidence="2 3">CT2-14</strain>
    </source>
</reference>
<dbReference type="PROSITE" id="PS50943">
    <property type="entry name" value="HTH_CROC1"/>
    <property type="match status" value="1"/>
</dbReference>
<accession>A0A6I3L660</accession>
<evidence type="ECO:0000259" key="1">
    <source>
        <dbReference type="PROSITE" id="PS50943"/>
    </source>
</evidence>
<dbReference type="SMART" id="SM00530">
    <property type="entry name" value="HTH_XRE"/>
    <property type="match status" value="1"/>
</dbReference>
<dbReference type="InterPro" id="IPR041413">
    <property type="entry name" value="MLTR_LBD"/>
</dbReference>
<name>A0A6I3L660_9NOCA</name>
<dbReference type="InterPro" id="IPR001387">
    <property type="entry name" value="Cro/C1-type_HTH"/>
</dbReference>
<keyword evidence="3" id="KW-1185">Reference proteome</keyword>
<dbReference type="InterPro" id="IPR010982">
    <property type="entry name" value="Lambda_DNA-bd_dom_sf"/>
</dbReference>
<organism evidence="2 3">
    <name type="scientific">Nocardia aurantiaca</name>
    <dbReference type="NCBI Taxonomy" id="2675850"/>
    <lineage>
        <taxon>Bacteria</taxon>
        <taxon>Bacillati</taxon>
        <taxon>Actinomycetota</taxon>
        <taxon>Actinomycetes</taxon>
        <taxon>Mycobacteriales</taxon>
        <taxon>Nocardiaceae</taxon>
        <taxon>Nocardia</taxon>
    </lineage>
</organism>
<dbReference type="EMBL" id="WMBB01000013">
    <property type="protein sequence ID" value="MTE16154.1"/>
    <property type="molecule type" value="Genomic_DNA"/>
</dbReference>
<proteinExistence type="predicted"/>
<evidence type="ECO:0000313" key="3">
    <source>
        <dbReference type="Proteomes" id="UP000432464"/>
    </source>
</evidence>
<dbReference type="SUPFAM" id="SSF47413">
    <property type="entry name" value="lambda repressor-like DNA-binding domains"/>
    <property type="match status" value="1"/>
</dbReference>
<dbReference type="Gene3D" id="3.30.450.180">
    <property type="match status" value="1"/>
</dbReference>
<comment type="caution">
    <text evidence="2">The sequence shown here is derived from an EMBL/GenBank/DDBJ whole genome shotgun (WGS) entry which is preliminary data.</text>
</comment>
<dbReference type="Gene3D" id="1.10.260.40">
    <property type="entry name" value="lambda repressor-like DNA-binding domains"/>
    <property type="match status" value="1"/>
</dbReference>
<dbReference type="CDD" id="cd00093">
    <property type="entry name" value="HTH_XRE"/>
    <property type="match status" value="1"/>
</dbReference>
<evidence type="ECO:0000313" key="2">
    <source>
        <dbReference type="EMBL" id="MTE16154.1"/>
    </source>
</evidence>
<dbReference type="GO" id="GO:0003677">
    <property type="term" value="F:DNA binding"/>
    <property type="evidence" value="ECO:0007669"/>
    <property type="project" value="InterPro"/>
</dbReference>
<gene>
    <name evidence="2" type="ORF">GLP40_25715</name>
</gene>
<dbReference type="Proteomes" id="UP000432464">
    <property type="component" value="Unassembled WGS sequence"/>
</dbReference>
<feature type="domain" description="HTH cro/C1-type" evidence="1">
    <location>
        <begin position="78"/>
        <end position="135"/>
    </location>
</feature>
<sequence>MPPVRRFGIAVSGLPVLSHDTGPGIVRAFRPGSVRDAISECESTMRRTAGRESTAMTGRTGNIDAAWTVALPSFGEMLRRMRDDRGLSRERLAFAAGVSASYIAQLEKGGKAKPTRAVVDSLVRCLRQWNPLSDSDIRYMHDLAGLEIEGYPTVAELRNSISADQLSLLTLHSPKLAALYDTRGNVLAGNEDWAQAFPGLREEGNLYRWMLADPAAREVMADWETDVRQAVGCLRGTVGSTTQHAAFDELMRELGGFADFRRFWAEGGVGFAPPVRTMRLRDRATGALRSFRMQVGLLDSAAHPGHIVATIGLPG</sequence>
<dbReference type="Pfam" id="PF13560">
    <property type="entry name" value="HTH_31"/>
    <property type="match status" value="1"/>
</dbReference>
<dbReference type="PANTHER" id="PTHR35010">
    <property type="entry name" value="BLL4672 PROTEIN-RELATED"/>
    <property type="match status" value="1"/>
</dbReference>
<dbReference type="Pfam" id="PF17765">
    <property type="entry name" value="MLTR_LBD"/>
    <property type="match status" value="1"/>
</dbReference>
<dbReference type="PANTHER" id="PTHR35010:SF2">
    <property type="entry name" value="BLL4672 PROTEIN"/>
    <property type="match status" value="1"/>
</dbReference>
<protein>
    <submittedName>
        <fullName evidence="2">Helix-turn-helix domain-containing protein</fullName>
    </submittedName>
</protein>